<name>A0A7L5E6P1_9SPHI</name>
<dbReference type="Pfam" id="PF00175">
    <property type="entry name" value="NAD_binding_1"/>
    <property type="match status" value="1"/>
</dbReference>
<dbReference type="InterPro" id="IPR001433">
    <property type="entry name" value="OxRdtase_FAD/NAD-bd"/>
</dbReference>
<dbReference type="PANTHER" id="PTHR47354">
    <property type="entry name" value="NADH OXIDOREDUCTASE HCR"/>
    <property type="match status" value="1"/>
</dbReference>
<keyword evidence="4" id="KW-0479">Metal-binding</keyword>
<keyword evidence="8" id="KW-0411">Iron-sulfur</keyword>
<proteinExistence type="inferred from homology"/>
<dbReference type="Pfam" id="PF00111">
    <property type="entry name" value="Fer2"/>
    <property type="match status" value="1"/>
</dbReference>
<dbReference type="InterPro" id="IPR008333">
    <property type="entry name" value="Cbr1-like_FAD-bd_dom"/>
</dbReference>
<dbReference type="InterPro" id="IPR017927">
    <property type="entry name" value="FAD-bd_FR_type"/>
</dbReference>
<dbReference type="Gene3D" id="3.10.20.30">
    <property type="match status" value="1"/>
</dbReference>
<dbReference type="PRINTS" id="PR00371">
    <property type="entry name" value="FPNCR"/>
</dbReference>
<evidence type="ECO:0000256" key="3">
    <source>
        <dbReference type="ARBA" id="ARBA00022714"/>
    </source>
</evidence>
<reference evidence="12 13" key="1">
    <citation type="submission" date="2020-04" db="EMBL/GenBank/DDBJ databases">
        <title>Genome sequencing of novel species.</title>
        <authorList>
            <person name="Heo J."/>
            <person name="Kim S.-J."/>
            <person name="Kim J.-S."/>
            <person name="Hong S.-B."/>
            <person name="Kwon S.-W."/>
        </authorList>
    </citation>
    <scope>NUCLEOTIDE SEQUENCE [LARGE SCALE GENOMIC DNA]</scope>
    <source>
        <strain evidence="12 13">F39-2</strain>
    </source>
</reference>
<accession>A0A7L5E6P1</accession>
<keyword evidence="2" id="KW-0285">Flavoprotein</keyword>
<evidence type="ECO:0000256" key="4">
    <source>
        <dbReference type="ARBA" id="ARBA00022723"/>
    </source>
</evidence>
<dbReference type="Gene3D" id="3.40.50.80">
    <property type="entry name" value="Nucleotide-binding domain of ferredoxin-NADP reductase (FNR) module"/>
    <property type="match status" value="1"/>
</dbReference>
<keyword evidence="13" id="KW-1185">Reference proteome</keyword>
<protein>
    <submittedName>
        <fullName evidence="12">Ferredoxin--NADP reductase</fullName>
    </submittedName>
</protein>
<feature type="domain" description="2Fe-2S ferredoxin-type" evidence="10">
    <location>
        <begin position="248"/>
        <end position="336"/>
    </location>
</feature>
<dbReference type="CDD" id="cd06214">
    <property type="entry name" value="PA_degradation_oxidoreductase_like"/>
    <property type="match status" value="1"/>
</dbReference>
<keyword evidence="3" id="KW-0001">2Fe-2S</keyword>
<comment type="similarity">
    <text evidence="9">In the N-terminal section; belongs to the FAD-binding oxidoreductase type 6 family.</text>
</comment>
<evidence type="ECO:0000256" key="1">
    <source>
        <dbReference type="ARBA" id="ARBA00001974"/>
    </source>
</evidence>
<dbReference type="InterPro" id="IPR017938">
    <property type="entry name" value="Riboflavin_synthase-like_b-brl"/>
</dbReference>
<dbReference type="RefSeq" id="WP_169607909.1">
    <property type="nucleotide sequence ID" value="NZ_CP051682.1"/>
</dbReference>
<dbReference type="PROSITE" id="PS51085">
    <property type="entry name" value="2FE2S_FER_2"/>
    <property type="match status" value="1"/>
</dbReference>
<evidence type="ECO:0000313" key="12">
    <source>
        <dbReference type="EMBL" id="QJD96513.1"/>
    </source>
</evidence>
<evidence type="ECO:0000313" key="13">
    <source>
        <dbReference type="Proteomes" id="UP000503278"/>
    </source>
</evidence>
<dbReference type="PROSITE" id="PS51384">
    <property type="entry name" value="FAD_FR"/>
    <property type="match status" value="1"/>
</dbReference>
<evidence type="ECO:0000256" key="6">
    <source>
        <dbReference type="ARBA" id="ARBA00023002"/>
    </source>
</evidence>
<dbReference type="SUPFAM" id="SSF54292">
    <property type="entry name" value="2Fe-2S ferredoxin-like"/>
    <property type="match status" value="1"/>
</dbReference>
<organism evidence="12 13">
    <name type="scientific">Mucilaginibacter robiniae</name>
    <dbReference type="NCBI Taxonomy" id="2728022"/>
    <lineage>
        <taxon>Bacteria</taxon>
        <taxon>Pseudomonadati</taxon>
        <taxon>Bacteroidota</taxon>
        <taxon>Sphingobacteriia</taxon>
        <taxon>Sphingobacteriales</taxon>
        <taxon>Sphingobacteriaceae</taxon>
        <taxon>Mucilaginibacter</taxon>
    </lineage>
</organism>
<dbReference type="PRINTS" id="PR00410">
    <property type="entry name" value="PHEHYDRXLASE"/>
</dbReference>
<gene>
    <name evidence="12" type="ORF">HH214_11820</name>
</gene>
<dbReference type="GO" id="GO:0046872">
    <property type="term" value="F:metal ion binding"/>
    <property type="evidence" value="ECO:0007669"/>
    <property type="project" value="UniProtKB-KW"/>
</dbReference>
<dbReference type="EMBL" id="CP051682">
    <property type="protein sequence ID" value="QJD96513.1"/>
    <property type="molecule type" value="Genomic_DNA"/>
</dbReference>
<evidence type="ECO:0000256" key="8">
    <source>
        <dbReference type="ARBA" id="ARBA00023014"/>
    </source>
</evidence>
<dbReference type="InterPro" id="IPR012675">
    <property type="entry name" value="Beta-grasp_dom_sf"/>
</dbReference>
<dbReference type="SUPFAM" id="SSF52343">
    <property type="entry name" value="Ferredoxin reductase-like, C-terminal NADP-linked domain"/>
    <property type="match status" value="1"/>
</dbReference>
<dbReference type="Pfam" id="PF00970">
    <property type="entry name" value="FAD_binding_6"/>
    <property type="match status" value="1"/>
</dbReference>
<keyword evidence="5" id="KW-0274">FAD</keyword>
<dbReference type="AlphaFoldDB" id="A0A7L5E6P1"/>
<dbReference type="GO" id="GO:0016491">
    <property type="term" value="F:oxidoreductase activity"/>
    <property type="evidence" value="ECO:0007669"/>
    <property type="project" value="UniProtKB-KW"/>
</dbReference>
<evidence type="ECO:0000256" key="9">
    <source>
        <dbReference type="ARBA" id="ARBA00061434"/>
    </source>
</evidence>
<dbReference type="SUPFAM" id="SSF63380">
    <property type="entry name" value="Riboflavin synthase domain-like"/>
    <property type="match status" value="1"/>
</dbReference>
<sequence length="336" mass="37891">MLQLQVEAIKPETPDTATFYLKPVSGQKVLYQAGQFITLVVDHHGEEIRRSYSLSSSPDEDLLSIMVKRVQNGEISRYLLTHARIGDIWNVVEPAGRFTVPNTAISKELVYFVAGSGIAPVFAQLKYILAHYEKYTITLFYSNQSASTIIYKQQLDALSASYPNQLHVHYLISDEGKRLNNIMVEQLVKKHTTNFEAAEYYLCGPFTYMRMVRLTLLYMGVKAEHIHKENFVLETVPVNSNATNFAPRKLRIHFQDEWHDLMAGENQTILQAALQNQLHLPYSCGNGVCAACAVKCKSGKVTIVKNEVLTDSEIQQGWVLTCTGYAVSDGVQLDYE</sequence>
<evidence type="ECO:0000256" key="2">
    <source>
        <dbReference type="ARBA" id="ARBA00022630"/>
    </source>
</evidence>
<dbReference type="InterPro" id="IPR039261">
    <property type="entry name" value="FNR_nucleotide-bd"/>
</dbReference>
<keyword evidence="6" id="KW-0560">Oxidoreductase</keyword>
<evidence type="ECO:0000259" key="11">
    <source>
        <dbReference type="PROSITE" id="PS51384"/>
    </source>
</evidence>
<dbReference type="InterPro" id="IPR036010">
    <property type="entry name" value="2Fe-2S_ferredoxin-like_sf"/>
</dbReference>
<dbReference type="PROSITE" id="PS00197">
    <property type="entry name" value="2FE2S_FER_1"/>
    <property type="match status" value="1"/>
</dbReference>
<dbReference type="InterPro" id="IPR050415">
    <property type="entry name" value="MRET"/>
</dbReference>
<dbReference type="Gene3D" id="2.40.30.10">
    <property type="entry name" value="Translation factors"/>
    <property type="match status" value="1"/>
</dbReference>
<dbReference type="KEGG" id="mrob:HH214_11820"/>
<dbReference type="InterPro" id="IPR001709">
    <property type="entry name" value="Flavoprot_Pyr_Nucl_cyt_Rdtase"/>
</dbReference>
<evidence type="ECO:0000259" key="10">
    <source>
        <dbReference type="PROSITE" id="PS51085"/>
    </source>
</evidence>
<keyword evidence="7" id="KW-0408">Iron</keyword>
<evidence type="ECO:0000256" key="5">
    <source>
        <dbReference type="ARBA" id="ARBA00022827"/>
    </source>
</evidence>
<dbReference type="InterPro" id="IPR006058">
    <property type="entry name" value="2Fe2S_fd_BS"/>
</dbReference>
<dbReference type="GO" id="GO:0051537">
    <property type="term" value="F:2 iron, 2 sulfur cluster binding"/>
    <property type="evidence" value="ECO:0007669"/>
    <property type="project" value="UniProtKB-KW"/>
</dbReference>
<evidence type="ECO:0000256" key="7">
    <source>
        <dbReference type="ARBA" id="ARBA00023004"/>
    </source>
</evidence>
<dbReference type="CDD" id="cd00207">
    <property type="entry name" value="fer2"/>
    <property type="match status" value="1"/>
</dbReference>
<dbReference type="Proteomes" id="UP000503278">
    <property type="component" value="Chromosome"/>
</dbReference>
<comment type="cofactor">
    <cofactor evidence="1">
        <name>FAD</name>
        <dbReference type="ChEBI" id="CHEBI:57692"/>
    </cofactor>
</comment>
<dbReference type="PANTHER" id="PTHR47354:SF6">
    <property type="entry name" value="NADH OXIDOREDUCTASE HCR"/>
    <property type="match status" value="1"/>
</dbReference>
<feature type="domain" description="FAD-binding FR-type" evidence="11">
    <location>
        <begin position="1"/>
        <end position="101"/>
    </location>
</feature>
<dbReference type="InterPro" id="IPR001041">
    <property type="entry name" value="2Fe-2S_ferredoxin-type"/>
</dbReference>